<proteinExistence type="predicted"/>
<dbReference type="InterPro" id="IPR001296">
    <property type="entry name" value="Glyco_trans_1"/>
</dbReference>
<sequence length="408" mass="47343">MNLYIFNQTRRGAVFGVGTYIHELVTALKGRDINICVVNLISEKPQIQTEWIDGIQYWHFPLAISDQRTTNDQEQWDLYYRNVVYLLRLHIKDKDNLIFHLNFFESGKLAEELKNAFDCQLVAVSHFFDWGFTIYDNPERLSRILKQKHPDALEKRLQTMFEVERTYYSTVDHIICMTRYMKDILCKNYGIDIAKISVIPNGLQDMSDRLDSIALRKKWNLSAEEKIILFAGRFDEIKGILFLIKAFRNVLKIYSNCRLIMAGSGNYDICFQEAKDICTKITFTGLLNKKDLNEIYQIADIGIVPSLFEPFGYVAIEMMMHELPVVATTTSGLNEVVNNACGLKIPLTILSESVEIDVMLLSEKIIYLLQHPIEAKLMGQNGRKRYLDNYASEIFRINMVKTYNSLFQ</sequence>
<dbReference type="Pfam" id="PF13439">
    <property type="entry name" value="Glyco_transf_4"/>
    <property type="match status" value="1"/>
</dbReference>
<evidence type="ECO:0000313" key="4">
    <source>
        <dbReference type="EMBL" id="CUP10856.1"/>
    </source>
</evidence>
<dbReference type="Proteomes" id="UP000095455">
    <property type="component" value="Unassembled WGS sequence"/>
</dbReference>
<evidence type="ECO:0000313" key="5">
    <source>
        <dbReference type="Proteomes" id="UP000095455"/>
    </source>
</evidence>
<dbReference type="PANTHER" id="PTHR46401:SF2">
    <property type="entry name" value="GLYCOSYLTRANSFERASE WBBK-RELATED"/>
    <property type="match status" value="1"/>
</dbReference>
<organism evidence="4 5">
    <name type="scientific">Parabacteroides distasonis</name>
    <dbReference type="NCBI Taxonomy" id="823"/>
    <lineage>
        <taxon>Bacteria</taxon>
        <taxon>Pseudomonadati</taxon>
        <taxon>Bacteroidota</taxon>
        <taxon>Bacteroidia</taxon>
        <taxon>Bacteroidales</taxon>
        <taxon>Tannerellaceae</taxon>
        <taxon>Parabacteroides</taxon>
    </lineage>
</organism>
<dbReference type="EC" id="2.4.1.246" evidence="4"/>
<dbReference type="Gene3D" id="3.40.50.2000">
    <property type="entry name" value="Glycogen Phosphorylase B"/>
    <property type="match status" value="2"/>
</dbReference>
<dbReference type="GO" id="GO:0009103">
    <property type="term" value="P:lipopolysaccharide biosynthetic process"/>
    <property type="evidence" value="ECO:0007669"/>
    <property type="project" value="TreeGrafter"/>
</dbReference>
<dbReference type="InterPro" id="IPR028098">
    <property type="entry name" value="Glyco_trans_4-like_N"/>
</dbReference>
<dbReference type="GO" id="GO:0103011">
    <property type="term" value="F:mannosylfructose-phosphate synthase activity"/>
    <property type="evidence" value="ECO:0007669"/>
    <property type="project" value="UniProtKB-EC"/>
</dbReference>
<keyword evidence="1 4" id="KW-0808">Transferase</keyword>
<dbReference type="EMBL" id="CYYK01000017">
    <property type="protein sequence ID" value="CUP10856.1"/>
    <property type="molecule type" value="Genomic_DNA"/>
</dbReference>
<dbReference type="InterPro" id="IPR026419">
    <property type="entry name" value="Glyco_rSAM_CFB"/>
</dbReference>
<gene>
    <name evidence="4" type="primary">mfpsA_3</name>
    <name evidence="4" type="ORF">ERS852380_03935</name>
</gene>
<evidence type="ECO:0000259" key="3">
    <source>
        <dbReference type="Pfam" id="PF13439"/>
    </source>
</evidence>
<dbReference type="AlphaFoldDB" id="A0A8D9LDI1"/>
<dbReference type="NCBIfam" id="TIGR04157">
    <property type="entry name" value="glyco_rSAM_CFB"/>
    <property type="match status" value="1"/>
</dbReference>
<protein>
    <submittedName>
        <fullName evidence="4">Mannosylfructose-phosphate synthase</fullName>
        <ecNumber evidence="4">2.4.1.246</ecNumber>
    </submittedName>
</protein>
<comment type="caution">
    <text evidence="4">The sequence shown here is derived from an EMBL/GenBank/DDBJ whole genome shotgun (WGS) entry which is preliminary data.</text>
</comment>
<dbReference type="RefSeq" id="WP_057317664.1">
    <property type="nucleotide sequence ID" value="NZ_CABMKT010000001.1"/>
</dbReference>
<feature type="domain" description="Glycosyl transferase family 1" evidence="2">
    <location>
        <begin position="214"/>
        <end position="385"/>
    </location>
</feature>
<dbReference type="SUPFAM" id="SSF53756">
    <property type="entry name" value="UDP-Glycosyltransferase/glycogen phosphorylase"/>
    <property type="match status" value="1"/>
</dbReference>
<name>A0A8D9LDI1_PARDI</name>
<evidence type="ECO:0000259" key="2">
    <source>
        <dbReference type="Pfam" id="PF00534"/>
    </source>
</evidence>
<reference evidence="4 5" key="1">
    <citation type="submission" date="2015-09" db="EMBL/GenBank/DDBJ databases">
        <authorList>
            <consortium name="Pathogen Informatics"/>
        </authorList>
    </citation>
    <scope>NUCLEOTIDE SEQUENCE [LARGE SCALE GENOMIC DNA]</scope>
    <source>
        <strain evidence="4 5">2789STDY5608822</strain>
    </source>
</reference>
<dbReference type="PANTHER" id="PTHR46401">
    <property type="entry name" value="GLYCOSYLTRANSFERASE WBBK-RELATED"/>
    <property type="match status" value="1"/>
</dbReference>
<dbReference type="Pfam" id="PF00534">
    <property type="entry name" value="Glycos_transf_1"/>
    <property type="match status" value="1"/>
</dbReference>
<evidence type="ECO:0000256" key="1">
    <source>
        <dbReference type="ARBA" id="ARBA00022679"/>
    </source>
</evidence>
<dbReference type="CDD" id="cd03801">
    <property type="entry name" value="GT4_PimA-like"/>
    <property type="match status" value="1"/>
</dbReference>
<feature type="domain" description="Glycosyltransferase subfamily 4-like N-terminal" evidence="3">
    <location>
        <begin position="16"/>
        <end position="203"/>
    </location>
</feature>
<keyword evidence="4" id="KW-0328">Glycosyltransferase</keyword>
<accession>A0A8D9LDI1</accession>